<dbReference type="InterPro" id="IPR027417">
    <property type="entry name" value="P-loop_NTPase"/>
</dbReference>
<dbReference type="Gene3D" id="3.40.50.300">
    <property type="entry name" value="P-loop containing nucleotide triphosphate hydrolases"/>
    <property type="match status" value="1"/>
</dbReference>
<name>A0A1E7YU19_9PROT</name>
<sequence>MKHPRTFVIAHGDKGGCGKSTLACIAVEYALQHGLAVAVVEGDTQIHDVRDRYADTEVAVLSVDLDKSGGDATNALSSLFRHVEDTETDFLVMNSPANGHKILDAQAEILLPVARELGFQVCTAWMVGTDAASATLAHRSALCLGSDRRMAVINRHASAYDPDYVWFTEPQHREAWLASGGLVGEIPVLASRVAARIKDLPGRTLGELASRESPLYIIDRQILRDWLRRSWTQALAPLLGDTDDGR</sequence>
<reference evidence="1 2" key="1">
    <citation type="submission" date="2016-06" db="EMBL/GenBank/DDBJ databases">
        <title>Gene turnover analysis identifies the evolutionary adaptation of the extremophile Acidithiobacillus caldus.</title>
        <authorList>
            <person name="Zhang X."/>
        </authorList>
    </citation>
    <scope>NUCLEOTIDE SEQUENCE [LARGE SCALE GENOMIC DNA]</scope>
    <source>
        <strain evidence="1 2">S1</strain>
    </source>
</reference>
<gene>
    <name evidence="1" type="ORF">BAE30_10175</name>
</gene>
<comment type="caution">
    <text evidence="1">The sequence shown here is derived from an EMBL/GenBank/DDBJ whole genome shotgun (WGS) entry which is preliminary data.</text>
</comment>
<dbReference type="SUPFAM" id="SSF52540">
    <property type="entry name" value="P-loop containing nucleoside triphosphate hydrolases"/>
    <property type="match status" value="1"/>
</dbReference>
<protein>
    <recommendedName>
        <fullName evidence="3">CobQ/CobB/MinD/ParA nucleotide binding domain-containing protein</fullName>
    </recommendedName>
</protein>
<dbReference type="Proteomes" id="UP000175707">
    <property type="component" value="Unassembled WGS sequence"/>
</dbReference>
<proteinExistence type="predicted"/>
<dbReference type="EMBL" id="LZYH01000654">
    <property type="protein sequence ID" value="OFC56191.1"/>
    <property type="molecule type" value="Genomic_DNA"/>
</dbReference>
<organism evidence="1 2">
    <name type="scientific">Acidithiobacillus caldus</name>
    <dbReference type="NCBI Taxonomy" id="33059"/>
    <lineage>
        <taxon>Bacteria</taxon>
        <taxon>Pseudomonadati</taxon>
        <taxon>Pseudomonadota</taxon>
        <taxon>Acidithiobacillia</taxon>
        <taxon>Acidithiobacillales</taxon>
        <taxon>Acidithiobacillaceae</taxon>
        <taxon>Acidithiobacillus</taxon>
    </lineage>
</organism>
<evidence type="ECO:0008006" key="3">
    <source>
        <dbReference type="Google" id="ProtNLM"/>
    </source>
</evidence>
<evidence type="ECO:0000313" key="1">
    <source>
        <dbReference type="EMBL" id="OFC56191.1"/>
    </source>
</evidence>
<evidence type="ECO:0000313" key="2">
    <source>
        <dbReference type="Proteomes" id="UP000175707"/>
    </source>
</evidence>
<dbReference type="AlphaFoldDB" id="A0A1E7YU19"/>
<accession>A0A1E7YU19</accession>